<feature type="region of interest" description="Disordered" evidence="1">
    <location>
        <begin position="267"/>
        <end position="349"/>
    </location>
</feature>
<feature type="compositionally biased region" description="Basic residues" evidence="1">
    <location>
        <begin position="1"/>
        <end position="10"/>
    </location>
</feature>
<evidence type="ECO:0000313" key="3">
    <source>
        <dbReference type="EMBL" id="KAK7060510.1"/>
    </source>
</evidence>
<feature type="compositionally biased region" description="Polar residues" evidence="1">
    <location>
        <begin position="129"/>
        <end position="140"/>
    </location>
</feature>
<keyword evidence="4" id="KW-1185">Reference proteome</keyword>
<feature type="region of interest" description="Disordered" evidence="1">
    <location>
        <begin position="1"/>
        <end position="23"/>
    </location>
</feature>
<protein>
    <recommendedName>
        <fullName evidence="2">NADAR domain-containing protein</fullName>
    </recommendedName>
</protein>
<feature type="region of interest" description="Disordered" evidence="1">
    <location>
        <begin position="36"/>
        <end position="225"/>
    </location>
</feature>
<feature type="domain" description="NADAR" evidence="2">
    <location>
        <begin position="459"/>
        <end position="606"/>
    </location>
</feature>
<reference evidence="3 4" key="1">
    <citation type="submission" date="2024-01" db="EMBL/GenBank/DDBJ databases">
        <title>A draft genome for a cacao thread blight-causing isolate of Paramarasmius palmivorus.</title>
        <authorList>
            <person name="Baruah I.K."/>
            <person name="Bukari Y."/>
            <person name="Amoako-Attah I."/>
            <person name="Meinhardt L.W."/>
            <person name="Bailey B.A."/>
            <person name="Cohen S.P."/>
        </authorList>
    </citation>
    <scope>NUCLEOTIDE SEQUENCE [LARGE SCALE GENOMIC DNA]</scope>
    <source>
        <strain evidence="3 4">GH-12</strain>
    </source>
</reference>
<sequence>MGQHSSKFKNRQPQPYPLTNPAFYPPHGAVYPTAYPHFAAPPVPTQHLITPFPYSYPPQPNRKKKRRRRPSERHNPFPQVAETGPSQPQPPPEAAAVPPPPAVQGFPPVANSAPFTPHIDGLANFPRSPLQNAATANSRGHTPYPHNPNEDEDEEDEEEEEVVIPNRVRGLRTPAPHRRARSLPRSGGDISRPRTPHVEAPVNPITPFPSSNNPLPPPPRDVTQDTPYRRLASLPDVQNLRRAASVAGTNAERERMFRDLLANQMPGHQSLQSEFSHGQPQAQSSAHHRTRTMGALFGRRREGGGQGGSIFRSLNPRRRHAHSNSTDSDGYVNIQPSDIPRSTTPVEPPPPILNYAGSSASADAAPPPPVLNVGATPVFAGTRSMTPGVPGVGATTPGIATPAVGLTQPPQPTAPPPGQLFSTQPPGVANSADSNYRAPSVYTRPTTPAAPNISAAPPIHFSQFSPAPYSGFLNHSPHRVLYSNRTYPTATHLFEALKFLPRRPDLAAQISQTPSVPDVYRLSSSWQKDVRSDWGQVFLSMMEEVLMSKFRQHPDLRNVLLATGVTDPNREIVYEDERDRFWGRASDGQGRNVLGNALRTVRERLRVEFGG</sequence>
<dbReference type="EMBL" id="JAYKXP010000003">
    <property type="protein sequence ID" value="KAK7060510.1"/>
    <property type="molecule type" value="Genomic_DNA"/>
</dbReference>
<organism evidence="3 4">
    <name type="scientific">Paramarasmius palmivorus</name>
    <dbReference type="NCBI Taxonomy" id="297713"/>
    <lineage>
        <taxon>Eukaryota</taxon>
        <taxon>Fungi</taxon>
        <taxon>Dikarya</taxon>
        <taxon>Basidiomycota</taxon>
        <taxon>Agaricomycotina</taxon>
        <taxon>Agaricomycetes</taxon>
        <taxon>Agaricomycetidae</taxon>
        <taxon>Agaricales</taxon>
        <taxon>Marasmiineae</taxon>
        <taxon>Marasmiaceae</taxon>
        <taxon>Paramarasmius</taxon>
    </lineage>
</organism>
<evidence type="ECO:0000259" key="2">
    <source>
        <dbReference type="Pfam" id="PF08719"/>
    </source>
</evidence>
<name>A0AAW0EB62_9AGAR</name>
<dbReference type="Proteomes" id="UP001383192">
    <property type="component" value="Unassembled WGS sequence"/>
</dbReference>
<comment type="caution">
    <text evidence="3">The sequence shown here is derived from an EMBL/GenBank/DDBJ whole genome shotgun (WGS) entry which is preliminary data.</text>
</comment>
<evidence type="ECO:0000313" key="4">
    <source>
        <dbReference type="Proteomes" id="UP001383192"/>
    </source>
</evidence>
<dbReference type="AlphaFoldDB" id="A0AAW0EB62"/>
<feature type="compositionally biased region" description="Acidic residues" evidence="1">
    <location>
        <begin position="150"/>
        <end position="162"/>
    </location>
</feature>
<feature type="compositionally biased region" description="Polar residues" evidence="1">
    <location>
        <begin position="267"/>
        <end position="285"/>
    </location>
</feature>
<feature type="compositionally biased region" description="Pro residues" evidence="1">
    <location>
        <begin position="87"/>
        <end position="102"/>
    </location>
</feature>
<dbReference type="Pfam" id="PF08719">
    <property type="entry name" value="NADAR"/>
    <property type="match status" value="1"/>
</dbReference>
<dbReference type="CDD" id="cd15457">
    <property type="entry name" value="NADAR"/>
    <property type="match status" value="1"/>
</dbReference>
<evidence type="ECO:0000256" key="1">
    <source>
        <dbReference type="SAM" id="MobiDB-lite"/>
    </source>
</evidence>
<accession>A0AAW0EB62</accession>
<proteinExistence type="predicted"/>
<gene>
    <name evidence="3" type="ORF">VNI00_001275</name>
</gene>
<dbReference type="InterPro" id="IPR012816">
    <property type="entry name" value="NADAR"/>
</dbReference>
<feature type="compositionally biased region" description="Basic residues" evidence="1">
    <location>
        <begin position="61"/>
        <end position="71"/>
    </location>
</feature>
<dbReference type="Gene3D" id="1.10.357.40">
    <property type="entry name" value="YbiA-like"/>
    <property type="match status" value="1"/>
</dbReference>
<dbReference type="InterPro" id="IPR037238">
    <property type="entry name" value="YbiA-like_sf"/>
</dbReference>
<dbReference type="SUPFAM" id="SSF143990">
    <property type="entry name" value="YbiA-like"/>
    <property type="match status" value="1"/>
</dbReference>